<dbReference type="InterPro" id="IPR002549">
    <property type="entry name" value="AI-2E-like"/>
</dbReference>
<comment type="similarity">
    <text evidence="2">Belongs to the autoinducer-2 exporter (AI-2E) (TC 2.A.86) family.</text>
</comment>
<evidence type="ECO:0000256" key="2">
    <source>
        <dbReference type="ARBA" id="ARBA00009773"/>
    </source>
</evidence>
<evidence type="ECO:0000256" key="7">
    <source>
        <dbReference type="ARBA" id="ARBA00023136"/>
    </source>
</evidence>
<dbReference type="AlphaFoldDB" id="A5GC43"/>
<keyword evidence="5 8" id="KW-0812">Transmembrane</keyword>
<feature type="transmembrane region" description="Helical" evidence="8">
    <location>
        <begin position="35"/>
        <end position="53"/>
    </location>
</feature>
<evidence type="ECO:0000256" key="6">
    <source>
        <dbReference type="ARBA" id="ARBA00022989"/>
    </source>
</evidence>
<dbReference type="PANTHER" id="PTHR21716">
    <property type="entry name" value="TRANSMEMBRANE PROTEIN"/>
    <property type="match status" value="1"/>
</dbReference>
<dbReference type="STRING" id="351605.Gura_0633"/>
<name>A5GC43_GEOUR</name>
<dbReference type="Proteomes" id="UP000006695">
    <property type="component" value="Chromosome"/>
</dbReference>
<accession>A5GC43</accession>
<proteinExistence type="inferred from homology"/>
<dbReference type="GO" id="GO:0005886">
    <property type="term" value="C:plasma membrane"/>
    <property type="evidence" value="ECO:0007669"/>
    <property type="project" value="UniProtKB-SubCell"/>
</dbReference>
<keyword evidence="3" id="KW-0813">Transport</keyword>
<keyword evidence="6 8" id="KW-1133">Transmembrane helix</keyword>
<evidence type="ECO:0000256" key="5">
    <source>
        <dbReference type="ARBA" id="ARBA00022692"/>
    </source>
</evidence>
<evidence type="ECO:0000256" key="3">
    <source>
        <dbReference type="ARBA" id="ARBA00022448"/>
    </source>
</evidence>
<evidence type="ECO:0000313" key="9">
    <source>
        <dbReference type="EMBL" id="ABQ24845.1"/>
    </source>
</evidence>
<feature type="transmembrane region" description="Helical" evidence="8">
    <location>
        <begin position="60"/>
        <end position="82"/>
    </location>
</feature>
<dbReference type="Pfam" id="PF01594">
    <property type="entry name" value="AI-2E_transport"/>
    <property type="match status" value="1"/>
</dbReference>
<reference evidence="9 10" key="1">
    <citation type="submission" date="2007-05" db="EMBL/GenBank/DDBJ databases">
        <title>Complete sequence of Geobacter uraniireducens Rf4.</title>
        <authorList>
            <consortium name="US DOE Joint Genome Institute"/>
            <person name="Copeland A."/>
            <person name="Lucas S."/>
            <person name="Lapidus A."/>
            <person name="Barry K."/>
            <person name="Detter J.C."/>
            <person name="Glavina del Rio T."/>
            <person name="Hammon N."/>
            <person name="Israni S."/>
            <person name="Dalin E."/>
            <person name="Tice H."/>
            <person name="Pitluck S."/>
            <person name="Chertkov O."/>
            <person name="Brettin T."/>
            <person name="Bruce D."/>
            <person name="Han C."/>
            <person name="Schmutz J."/>
            <person name="Larimer F."/>
            <person name="Land M."/>
            <person name="Hauser L."/>
            <person name="Kyrpides N."/>
            <person name="Mikhailova N."/>
            <person name="Shelobolina E."/>
            <person name="Aklujkar M."/>
            <person name="Lovley D."/>
            <person name="Richardson P."/>
        </authorList>
    </citation>
    <scope>NUCLEOTIDE SEQUENCE [LARGE SCALE GENOMIC DNA]</scope>
    <source>
        <strain evidence="9 10">Rf4</strain>
    </source>
</reference>
<dbReference type="RefSeq" id="WP_011937570.1">
    <property type="nucleotide sequence ID" value="NC_009483.1"/>
</dbReference>
<feature type="transmembrane region" description="Helical" evidence="8">
    <location>
        <begin position="12"/>
        <end position="29"/>
    </location>
</feature>
<protein>
    <recommendedName>
        <fullName evidence="11">AI-2E family transporter</fullName>
    </recommendedName>
</protein>
<dbReference type="HOGENOM" id="CLU_031275_8_1_7"/>
<keyword evidence="7 8" id="KW-0472">Membrane</keyword>
<keyword evidence="4" id="KW-1003">Cell membrane</keyword>
<evidence type="ECO:0000256" key="8">
    <source>
        <dbReference type="SAM" id="Phobius"/>
    </source>
</evidence>
<evidence type="ECO:0000313" key="10">
    <source>
        <dbReference type="Proteomes" id="UP000006695"/>
    </source>
</evidence>
<comment type="subcellular location">
    <subcellularLocation>
        <location evidence="1">Cell membrane</location>
        <topology evidence="1">Multi-pass membrane protein</topology>
    </subcellularLocation>
</comment>
<feature type="transmembrane region" description="Helical" evidence="8">
    <location>
        <begin position="305"/>
        <end position="332"/>
    </location>
</feature>
<organism evidence="9 10">
    <name type="scientific">Geotalea uraniireducens (strain Rf4)</name>
    <name type="common">Geobacter uraniireducens</name>
    <dbReference type="NCBI Taxonomy" id="351605"/>
    <lineage>
        <taxon>Bacteria</taxon>
        <taxon>Pseudomonadati</taxon>
        <taxon>Thermodesulfobacteriota</taxon>
        <taxon>Desulfuromonadia</taxon>
        <taxon>Geobacterales</taxon>
        <taxon>Geobacteraceae</taxon>
        <taxon>Geotalea</taxon>
    </lineage>
</organism>
<dbReference type="EMBL" id="CP000698">
    <property type="protein sequence ID" value="ABQ24845.1"/>
    <property type="molecule type" value="Genomic_DNA"/>
</dbReference>
<evidence type="ECO:0000256" key="4">
    <source>
        <dbReference type="ARBA" id="ARBA00022475"/>
    </source>
</evidence>
<keyword evidence="10" id="KW-1185">Reference proteome</keyword>
<sequence>MQPQQSTSNRAIIGLLVIAAFFAAGYALRHTVSCFLLSFVLAYLIDPCVVYLERKKTPRLYGILIVYLVIGLVSVFCIAYLLPFTTLAWDSLVRDLPRHVQKGKEIMLGWKDQFQPAYGADEWQWLFDTLSTNMNKLFAKMSAGVYAAAANVVFNLFNIILSPILVFFMLYYKRNIIDEIVAWLPAAHSDNIRALGREINQSVGGYIRGQMVVSLIVAVLSTIALFYLGIDYAVLNGIFAGLASILPFIGVVLATIPPLFFAYVKFQSGVVLIKVLASFAAIYFLEGYVIKPLVFKESMDLNPLFTIIIVMAFGELMGFWGILLAIPLAAAFKIISAHLRRGDFIREA</sequence>
<dbReference type="OrthoDB" id="5391695at2"/>
<dbReference type="PANTHER" id="PTHR21716:SF53">
    <property type="entry name" value="PERMEASE PERM-RELATED"/>
    <property type="match status" value="1"/>
</dbReference>
<feature type="transmembrane region" description="Helical" evidence="8">
    <location>
        <begin position="242"/>
        <end position="264"/>
    </location>
</feature>
<dbReference type="GO" id="GO:0055085">
    <property type="term" value="P:transmembrane transport"/>
    <property type="evidence" value="ECO:0007669"/>
    <property type="project" value="TreeGrafter"/>
</dbReference>
<gene>
    <name evidence="9" type="ordered locus">Gura_0633</name>
</gene>
<feature type="transmembrane region" description="Helical" evidence="8">
    <location>
        <begin position="211"/>
        <end position="230"/>
    </location>
</feature>
<feature type="transmembrane region" description="Helical" evidence="8">
    <location>
        <begin position="143"/>
        <end position="172"/>
    </location>
</feature>
<feature type="transmembrane region" description="Helical" evidence="8">
    <location>
        <begin position="271"/>
        <end position="290"/>
    </location>
</feature>
<evidence type="ECO:0000256" key="1">
    <source>
        <dbReference type="ARBA" id="ARBA00004651"/>
    </source>
</evidence>
<evidence type="ECO:0008006" key="11">
    <source>
        <dbReference type="Google" id="ProtNLM"/>
    </source>
</evidence>
<dbReference type="KEGG" id="gur:Gura_0633"/>